<reference evidence="1" key="1">
    <citation type="submission" date="2022-09" db="EMBL/GenBank/DDBJ databases">
        <title>Maribacter litopenaei sp. nov., isolated from the intestinal tract of the Pacific White Shrimp, Litopenaeus vannamei.</title>
        <authorList>
            <person name="Kim S.Y."/>
            <person name="Hwang C.Y."/>
        </authorList>
    </citation>
    <scope>NUCLEOTIDE SEQUENCE</scope>
    <source>
        <strain evidence="1">HL-LV01</strain>
    </source>
</reference>
<proteinExistence type="predicted"/>
<gene>
    <name evidence="1" type="ORF">NYZ99_15295</name>
</gene>
<dbReference type="RefSeq" id="WP_260572138.1">
    <property type="nucleotide sequence ID" value="NZ_CP104205.1"/>
</dbReference>
<sequence length="78" mass="9151">MSYFNRHDSVDKGRFFSYLRKRSETFYKAISPGMDLSGEYLHLPPATQPKTLPKTKTTDLSDRYRMVPLKNAEYLTKD</sequence>
<organism evidence="1 2">
    <name type="scientific">Maribacter litopenaei</name>
    <dbReference type="NCBI Taxonomy" id="2976127"/>
    <lineage>
        <taxon>Bacteria</taxon>
        <taxon>Pseudomonadati</taxon>
        <taxon>Bacteroidota</taxon>
        <taxon>Flavobacteriia</taxon>
        <taxon>Flavobacteriales</taxon>
        <taxon>Flavobacteriaceae</taxon>
        <taxon>Maribacter</taxon>
    </lineage>
</organism>
<keyword evidence="2" id="KW-1185">Reference proteome</keyword>
<dbReference type="EMBL" id="CP104205">
    <property type="protein sequence ID" value="UWX54303.1"/>
    <property type="molecule type" value="Genomic_DNA"/>
</dbReference>
<accession>A0ABY5Y621</accession>
<dbReference type="Proteomes" id="UP001059209">
    <property type="component" value="Chromosome"/>
</dbReference>
<evidence type="ECO:0000313" key="1">
    <source>
        <dbReference type="EMBL" id="UWX54303.1"/>
    </source>
</evidence>
<name>A0ABY5Y621_9FLAO</name>
<evidence type="ECO:0000313" key="2">
    <source>
        <dbReference type="Proteomes" id="UP001059209"/>
    </source>
</evidence>
<protein>
    <submittedName>
        <fullName evidence="1">Uncharacterized protein</fullName>
    </submittedName>
</protein>